<gene>
    <name evidence="1" type="ORF">VNI00_019168</name>
</gene>
<protein>
    <submittedName>
        <fullName evidence="1">Uncharacterized protein</fullName>
    </submittedName>
</protein>
<name>A0AAW0AST1_9AGAR</name>
<comment type="caution">
    <text evidence="1">The sequence shown here is derived from an EMBL/GenBank/DDBJ whole genome shotgun (WGS) entry which is preliminary data.</text>
</comment>
<keyword evidence="2" id="KW-1185">Reference proteome</keyword>
<dbReference type="AlphaFoldDB" id="A0AAW0AST1"/>
<reference evidence="1 2" key="1">
    <citation type="submission" date="2024-01" db="EMBL/GenBank/DDBJ databases">
        <title>A draft genome for a cacao thread blight-causing isolate of Paramarasmius palmivorus.</title>
        <authorList>
            <person name="Baruah I.K."/>
            <person name="Bukari Y."/>
            <person name="Amoako-Attah I."/>
            <person name="Meinhardt L.W."/>
            <person name="Bailey B.A."/>
            <person name="Cohen S.P."/>
        </authorList>
    </citation>
    <scope>NUCLEOTIDE SEQUENCE [LARGE SCALE GENOMIC DNA]</scope>
    <source>
        <strain evidence="1 2">GH-12</strain>
    </source>
</reference>
<accession>A0AAW0AST1</accession>
<evidence type="ECO:0000313" key="1">
    <source>
        <dbReference type="EMBL" id="KAK7015174.1"/>
    </source>
</evidence>
<evidence type="ECO:0000313" key="2">
    <source>
        <dbReference type="Proteomes" id="UP001383192"/>
    </source>
</evidence>
<dbReference type="EMBL" id="JAYKXP010000327">
    <property type="protein sequence ID" value="KAK7015174.1"/>
    <property type="molecule type" value="Genomic_DNA"/>
</dbReference>
<proteinExistence type="predicted"/>
<dbReference type="Proteomes" id="UP001383192">
    <property type="component" value="Unassembled WGS sequence"/>
</dbReference>
<organism evidence="1 2">
    <name type="scientific">Paramarasmius palmivorus</name>
    <dbReference type="NCBI Taxonomy" id="297713"/>
    <lineage>
        <taxon>Eukaryota</taxon>
        <taxon>Fungi</taxon>
        <taxon>Dikarya</taxon>
        <taxon>Basidiomycota</taxon>
        <taxon>Agaricomycotina</taxon>
        <taxon>Agaricomycetes</taxon>
        <taxon>Agaricomycetidae</taxon>
        <taxon>Agaricales</taxon>
        <taxon>Marasmiineae</taxon>
        <taxon>Marasmiaceae</taxon>
        <taxon>Paramarasmius</taxon>
    </lineage>
</organism>
<sequence>MPSKSNTNTQRNVYRDRIPDPFDFEIIPSREEKVLVTGWTSIVNHSPAKGRSEWTRMQEWNTEEREDFALDQNGDAYEAILHGDICDDLWLDEPQDGGIAVNEQPAGRKRKRKSMRAKRPNIYWKENYRDKFVAELLRGKGRGDARQQKACTNCRKNDGVYRCQDCLSADLG</sequence>